<dbReference type="EMBL" id="CP015118">
    <property type="protein sequence ID" value="ARN21378.1"/>
    <property type="molecule type" value="Genomic_DNA"/>
</dbReference>
<dbReference type="Pfam" id="PF10093">
    <property type="entry name" value="EarP"/>
    <property type="match status" value="1"/>
</dbReference>
<keyword evidence="2" id="KW-0808">Transferase</keyword>
<sequence>MGLHWDVFCRVIDNHGDIGVCWRLAADLASRGDTVRLWTDDASALAWMAPGGAPGVTVRPWPAEPDPGEPGDVVVEAFGCELPDGFVAAMAARPTPPVWINLEYLSAEDYVERSHRLQSPRMRDPGRGLVKWFYYPGFTAATGGLLREPPLAAERERFDRAAWLASEGIAVRPGERLASVFCYPNPALAELPARLADRPTLLLLTPGIRLEGPLPDGVRTHALPWLPQPGYDRLLWSCDLNFVRGEDSFVRAQWAGRPFVWHIYPQDDGAHVEKLQAFLDRFLAGADEATAAGVRAWWAGWNGLAPLPATLPSLAGWGARCESWRSGLEAREDLVTGLRQFAIESS</sequence>
<dbReference type="KEGG" id="rgu:A4W93_16560"/>
<dbReference type="NCBIfam" id="TIGR03837">
    <property type="entry name" value="efp_Arg_rhamno"/>
    <property type="match status" value="1"/>
</dbReference>
<evidence type="ECO:0000313" key="8">
    <source>
        <dbReference type="EMBL" id="ARN21378.1"/>
    </source>
</evidence>
<dbReference type="OrthoDB" id="209085at2"/>
<organism evidence="8 9">
    <name type="scientific">Piscinibacter gummiphilus</name>
    <dbReference type="NCBI Taxonomy" id="946333"/>
    <lineage>
        <taxon>Bacteria</taxon>
        <taxon>Pseudomonadati</taxon>
        <taxon>Pseudomonadota</taxon>
        <taxon>Betaproteobacteria</taxon>
        <taxon>Burkholderiales</taxon>
        <taxon>Sphaerotilaceae</taxon>
        <taxon>Piscinibacter</taxon>
    </lineage>
</organism>
<dbReference type="Proteomes" id="UP000193427">
    <property type="component" value="Chromosome"/>
</dbReference>
<evidence type="ECO:0000313" key="9">
    <source>
        <dbReference type="Proteomes" id="UP000193427"/>
    </source>
</evidence>
<comment type="similarity">
    <text evidence="4">Belongs to the glycosyltransferase 104 family.</text>
</comment>
<proteinExistence type="inferred from homology"/>
<keyword evidence="1" id="KW-0328">Glycosyltransferase</keyword>
<gene>
    <name evidence="8" type="ORF">A4W93_16560</name>
</gene>
<evidence type="ECO:0000256" key="7">
    <source>
        <dbReference type="ARBA" id="ARBA00048472"/>
    </source>
</evidence>
<protein>
    <recommendedName>
        <fullName evidence="5">Protein-arginine rhamnosyltransferase</fullName>
    </recommendedName>
    <alternativeName>
        <fullName evidence="6">EF-P arginine rhamnosyltransferase</fullName>
    </alternativeName>
</protein>
<evidence type="ECO:0000256" key="1">
    <source>
        <dbReference type="ARBA" id="ARBA00022676"/>
    </source>
</evidence>
<keyword evidence="9" id="KW-1185">Reference proteome</keyword>
<name>A0A1W6LB37_9BURK</name>
<comment type="catalytic activity">
    <reaction evidence="7">
        <text>dTDP-beta-L-rhamnose + L-arginyl-[protein] = N(omega)-(alpha-L-rhamnosyl)-L-arginyl-[protein] + dTDP + H(+)</text>
        <dbReference type="Rhea" id="RHEA:66692"/>
        <dbReference type="Rhea" id="RHEA-COMP:10532"/>
        <dbReference type="Rhea" id="RHEA-COMP:17096"/>
        <dbReference type="ChEBI" id="CHEBI:15378"/>
        <dbReference type="ChEBI" id="CHEBI:29965"/>
        <dbReference type="ChEBI" id="CHEBI:57510"/>
        <dbReference type="ChEBI" id="CHEBI:58369"/>
        <dbReference type="ChEBI" id="CHEBI:167445"/>
    </reaction>
    <physiologicalReaction direction="left-to-right" evidence="7">
        <dbReference type="Rhea" id="RHEA:66693"/>
    </physiologicalReaction>
</comment>
<evidence type="ECO:0000256" key="2">
    <source>
        <dbReference type="ARBA" id="ARBA00022679"/>
    </source>
</evidence>
<dbReference type="GO" id="GO:0106361">
    <property type="term" value="F:protein-arginine rhamnosyltransferase activity"/>
    <property type="evidence" value="ECO:0007669"/>
    <property type="project" value="InterPro"/>
</dbReference>
<evidence type="ECO:0000256" key="4">
    <source>
        <dbReference type="ARBA" id="ARBA00024346"/>
    </source>
</evidence>
<dbReference type="RefSeq" id="WP_085751667.1">
    <property type="nucleotide sequence ID" value="NZ_BSPR01000013.1"/>
</dbReference>
<dbReference type="InterPro" id="IPR016633">
    <property type="entry name" value="EarP"/>
</dbReference>
<evidence type="ECO:0000256" key="3">
    <source>
        <dbReference type="ARBA" id="ARBA00024303"/>
    </source>
</evidence>
<dbReference type="AlphaFoldDB" id="A0A1W6LB37"/>
<reference evidence="8 9" key="1">
    <citation type="submission" date="2016-04" db="EMBL/GenBank/DDBJ databases">
        <title>Complete genome sequence of natural rubber-degrading, novel Gram-negative bacterium, Rhizobacter gummiphilus strain NS21.</title>
        <authorList>
            <person name="Tabata M."/>
            <person name="Kasai D."/>
            <person name="Fukuda M."/>
        </authorList>
    </citation>
    <scope>NUCLEOTIDE SEQUENCE [LARGE SCALE GENOMIC DNA]</scope>
    <source>
        <strain evidence="8 9">NS21</strain>
    </source>
</reference>
<dbReference type="PIRSF" id="PIRSF015557">
    <property type="entry name" value="UCP015557"/>
    <property type="match status" value="1"/>
</dbReference>
<evidence type="ECO:0000256" key="6">
    <source>
        <dbReference type="ARBA" id="ARBA00030025"/>
    </source>
</evidence>
<evidence type="ECO:0000256" key="5">
    <source>
        <dbReference type="ARBA" id="ARBA00024416"/>
    </source>
</evidence>
<accession>A0A1W6LB37</accession>
<comment type="function">
    <text evidence="3">Protein-arginine rhamnosyltransferase that catalyzes the transfer of a single rhamnose to elongation factor P (EF-P) on 'Lys-32', a modification required for EF-P-dependent rescue of polyproline stalled ribosomes.</text>
</comment>
<dbReference type="STRING" id="946333.A4W93_16560"/>